<feature type="domain" description="ARMC9 CTLH-like" evidence="8">
    <location>
        <begin position="54"/>
        <end position="177"/>
    </location>
</feature>
<keyword evidence="5" id="KW-0966">Cell projection</keyword>
<feature type="region of interest" description="Disordered" evidence="6">
    <location>
        <begin position="276"/>
        <end position="312"/>
    </location>
</feature>
<proteinExistence type="predicted"/>
<dbReference type="Proteomes" id="UP000007799">
    <property type="component" value="Unassembled WGS sequence"/>
</dbReference>
<dbReference type="PROSITE" id="PS50896">
    <property type="entry name" value="LISH"/>
    <property type="match status" value="1"/>
</dbReference>
<evidence type="ECO:0000313" key="10">
    <source>
        <dbReference type="Proteomes" id="UP000007799"/>
    </source>
</evidence>
<feature type="domain" description="LisH" evidence="7">
    <location>
        <begin position="465"/>
        <end position="583"/>
    </location>
</feature>
<protein>
    <recommendedName>
        <fullName evidence="3">LisH domain-containing protein ARMC9</fullName>
    </recommendedName>
</protein>
<dbReference type="SMART" id="SM00667">
    <property type="entry name" value="LisH"/>
    <property type="match status" value="1"/>
</dbReference>
<feature type="compositionally biased region" description="Acidic residues" evidence="6">
    <location>
        <begin position="818"/>
        <end position="844"/>
    </location>
</feature>
<evidence type="ECO:0000259" key="7">
    <source>
        <dbReference type="Pfam" id="PF21050"/>
    </source>
</evidence>
<dbReference type="InterPro" id="IPR040369">
    <property type="entry name" value="ARMC9"/>
</dbReference>
<dbReference type="Pfam" id="PF21050">
    <property type="entry name" value="ARMC9_ARM"/>
    <property type="match status" value="1"/>
</dbReference>
<dbReference type="AlphaFoldDB" id="F2UCQ7"/>
<reference evidence="9" key="1">
    <citation type="submission" date="2009-08" db="EMBL/GenBank/DDBJ databases">
        <title>Annotation of Salpingoeca rosetta.</title>
        <authorList>
            <consortium name="The Broad Institute Genome Sequencing Platform"/>
            <person name="Russ C."/>
            <person name="Cuomo C."/>
            <person name="Burger G."/>
            <person name="Gray M.W."/>
            <person name="Holland P.W.H."/>
            <person name="King N."/>
            <person name="Lang F.B.F."/>
            <person name="Roger A.J."/>
            <person name="Ruiz-Trillo I."/>
            <person name="Young S.K."/>
            <person name="Zeng Q."/>
            <person name="Gargeya S."/>
            <person name="Alvarado L."/>
            <person name="Berlin A."/>
            <person name="Chapman S.B."/>
            <person name="Chen Z."/>
            <person name="Freedman E."/>
            <person name="Gellesch M."/>
            <person name="Goldberg J."/>
            <person name="Griggs A."/>
            <person name="Gujja S."/>
            <person name="Heilman E."/>
            <person name="Heiman D."/>
            <person name="Howarth C."/>
            <person name="Mehta T."/>
            <person name="Neiman D."/>
            <person name="Pearson M."/>
            <person name="Roberts A."/>
            <person name="Saif S."/>
            <person name="Shea T."/>
            <person name="Shenoy N."/>
            <person name="Sisk P."/>
            <person name="Stolte C."/>
            <person name="Sykes S."/>
            <person name="White J."/>
            <person name="Yandava C."/>
            <person name="Haas B."/>
            <person name="Nusbaum C."/>
            <person name="Birren B."/>
        </authorList>
    </citation>
    <scope>NUCLEOTIDE SEQUENCE [LARGE SCALE GENOMIC DNA]</scope>
    <source>
        <strain evidence="9">ATCC 50818</strain>
    </source>
</reference>
<feature type="region of interest" description="Disordered" evidence="6">
    <location>
        <begin position="650"/>
        <end position="877"/>
    </location>
</feature>
<dbReference type="RefSeq" id="XP_004993264.1">
    <property type="nucleotide sequence ID" value="XM_004993207.1"/>
</dbReference>
<dbReference type="KEGG" id="sre:PTSG_06375"/>
<feature type="compositionally biased region" description="Basic residues" evidence="6">
    <location>
        <begin position="298"/>
        <end position="309"/>
    </location>
</feature>
<dbReference type="Gene3D" id="1.25.10.10">
    <property type="entry name" value="Leucine-rich Repeat Variant"/>
    <property type="match status" value="1"/>
</dbReference>
<dbReference type="OrthoDB" id="538223at2759"/>
<evidence type="ECO:0000256" key="5">
    <source>
        <dbReference type="ARBA" id="ARBA00023273"/>
    </source>
</evidence>
<sequence>MKTELLSLVHEYLAAYGYTEAASTLQAEANAKGEDFKPLPHDGSTKENLVVIKTLEAFDRGSLPEFKQQWNAALPELMRTSDSTCVKLEFYAHVYFAIVGIHPHATFRPESYNQQMAMAQLRQYIEDKGAILSNEPELLPYFAMPYIPEPQHHATFATLFTDTWIPEIRARIEKYLLANAGTPASRLSDIVHEWEVQTQKGKAAHAVEGMVKQLEEVTEEKNELWIRHQQLQREYYNLLGVTDELVEAVVAGIRGSPVSQSQLDDICRRLNLFTTETEEDHDSGEEEPQDHSEDHARPHGSSHGHKGAHKATTQDVVPSIVMEGPLPPLDIKTFTAAITDADERSASLLLQALRWRVTRARPGPVRTAAVAQLIADDVLALADPDSSTILSLISSKDETLKLSAARLLNCLGSLSAARRYLLTSDSLIRRLFQQIQREQDDTPARRHLLGALQKLSLKRRAQIDMISIGVIDWLVDLLRHPDDASYYSVEYAVALLMNLCLRGRGKTYCQERARDVLGMLLDLLGYEAAQVRTYVHACLYSLFSRQAIRQEADMLGAESALRAQMRVSNAVMAKQLAHVLDQLARTDDDSDAASDDENDDEDEDEEEAEEDSDDMTSHNLMAADYEDPEPITAPKDQSGEHLLASFYVGGSAQHQQQQKQQQQQQPREQQSTTPTTTARAASPSVHVDRPAAAPTIATTASARPHTGKARGTAPDTAMATDATTSSRPATTGPRPTSSNRGASAMDDLRKSTAKLSQTLDNMRASSRPATGRTRLRNTNEPIQEEASGGDADNDGDGGQTTARTGPVPSKSKTASSGGDDDDDGEGGDGDETPEPEPVPIDEEASNLLASKVGKPLARADDKPAPPRAQGEDSNIDEYYAVFATRSKVPRTP</sequence>
<evidence type="ECO:0000256" key="3">
    <source>
        <dbReference type="ARBA" id="ARBA00021146"/>
    </source>
</evidence>
<dbReference type="GO" id="GO:0005814">
    <property type="term" value="C:centriole"/>
    <property type="evidence" value="ECO:0007669"/>
    <property type="project" value="UniProtKB-SubCell"/>
</dbReference>
<accession>F2UCQ7</accession>
<feature type="region of interest" description="Disordered" evidence="6">
    <location>
        <begin position="585"/>
        <end position="617"/>
    </location>
</feature>
<feature type="compositionally biased region" description="Low complexity" evidence="6">
    <location>
        <begin position="712"/>
        <end position="724"/>
    </location>
</feature>
<evidence type="ECO:0000256" key="2">
    <source>
        <dbReference type="ARBA" id="ARBA00004120"/>
    </source>
</evidence>
<comment type="subcellular location">
    <subcellularLocation>
        <location evidence="2">Cytoplasm</location>
        <location evidence="2">Cytoskeleton</location>
        <location evidence="2">Cilium basal body</location>
    </subcellularLocation>
    <subcellularLocation>
        <location evidence="1">Cytoplasm</location>
        <location evidence="1">Cytoskeleton</location>
        <location evidence="1">Microtubule organizing center</location>
        <location evidence="1">Centrosome</location>
        <location evidence="1">Centriole</location>
    </subcellularLocation>
</comment>
<dbReference type="GO" id="GO:0036064">
    <property type="term" value="C:ciliary basal body"/>
    <property type="evidence" value="ECO:0007669"/>
    <property type="project" value="InterPro"/>
</dbReference>
<evidence type="ECO:0000256" key="4">
    <source>
        <dbReference type="ARBA" id="ARBA00022794"/>
    </source>
</evidence>
<feature type="compositionally biased region" description="Polar residues" evidence="6">
    <location>
        <begin position="753"/>
        <end position="768"/>
    </location>
</feature>
<evidence type="ECO:0000313" key="9">
    <source>
        <dbReference type="EMBL" id="EGD74364.1"/>
    </source>
</evidence>
<dbReference type="PANTHER" id="PTHR14881">
    <property type="entry name" value="LISH DOMAIN-CONTAINING PROTEIN ARMC9"/>
    <property type="match status" value="1"/>
</dbReference>
<dbReference type="PANTHER" id="PTHR14881:SF4">
    <property type="entry name" value="LISH DOMAIN-CONTAINING PROTEIN ARMC9"/>
    <property type="match status" value="1"/>
</dbReference>
<keyword evidence="10" id="KW-1185">Reference proteome</keyword>
<dbReference type="SUPFAM" id="SSF48371">
    <property type="entry name" value="ARM repeat"/>
    <property type="match status" value="1"/>
</dbReference>
<organism evidence="10">
    <name type="scientific">Salpingoeca rosetta (strain ATCC 50818 / BSB-021)</name>
    <dbReference type="NCBI Taxonomy" id="946362"/>
    <lineage>
        <taxon>Eukaryota</taxon>
        <taxon>Choanoflagellata</taxon>
        <taxon>Craspedida</taxon>
        <taxon>Salpingoecidae</taxon>
        <taxon>Salpingoeca</taxon>
    </lineage>
</organism>
<dbReference type="InParanoid" id="F2UCQ7"/>
<feature type="compositionally biased region" description="Acidic residues" evidence="6">
    <location>
        <begin position="276"/>
        <end position="288"/>
    </location>
</feature>
<dbReference type="InterPro" id="IPR006594">
    <property type="entry name" value="LisH"/>
</dbReference>
<name>F2UCQ7_SALR5</name>
<dbReference type="InterPro" id="IPR011989">
    <property type="entry name" value="ARM-like"/>
</dbReference>
<dbReference type="Pfam" id="PF23138">
    <property type="entry name" value="CTLH_Armc9"/>
    <property type="match status" value="1"/>
</dbReference>
<dbReference type="GO" id="GO:0097542">
    <property type="term" value="C:ciliary tip"/>
    <property type="evidence" value="ECO:0007669"/>
    <property type="project" value="TreeGrafter"/>
</dbReference>
<dbReference type="FunCoup" id="F2UCQ7">
    <property type="interactions" value="116"/>
</dbReference>
<feature type="compositionally biased region" description="Low complexity" evidence="6">
    <location>
        <begin position="653"/>
        <end position="704"/>
    </location>
</feature>
<dbReference type="GeneID" id="16073839"/>
<dbReference type="EMBL" id="GL832968">
    <property type="protein sequence ID" value="EGD74364.1"/>
    <property type="molecule type" value="Genomic_DNA"/>
</dbReference>
<feature type="compositionally biased region" description="Acidic residues" evidence="6">
    <location>
        <begin position="588"/>
        <end position="614"/>
    </location>
</feature>
<dbReference type="InterPro" id="IPR048959">
    <property type="entry name" value="ARMC9_ARM_dom"/>
</dbReference>
<dbReference type="OMA" id="QDHESWK"/>
<dbReference type="GO" id="GO:0060271">
    <property type="term" value="P:cilium assembly"/>
    <property type="evidence" value="ECO:0007669"/>
    <property type="project" value="InterPro"/>
</dbReference>
<dbReference type="InterPro" id="IPR016024">
    <property type="entry name" value="ARM-type_fold"/>
</dbReference>
<feature type="compositionally biased region" description="Polar residues" evidence="6">
    <location>
        <begin position="725"/>
        <end position="741"/>
    </location>
</feature>
<dbReference type="InterPro" id="IPR056327">
    <property type="entry name" value="ARMC9_CTLH-like_dom"/>
</dbReference>
<evidence type="ECO:0000256" key="6">
    <source>
        <dbReference type="SAM" id="MobiDB-lite"/>
    </source>
</evidence>
<dbReference type="eggNOG" id="ENOG502QQ9W">
    <property type="taxonomic scope" value="Eukaryota"/>
</dbReference>
<gene>
    <name evidence="9" type="ORF">PTSG_06375</name>
</gene>
<keyword evidence="4" id="KW-0970">Cilium biogenesis/degradation</keyword>
<evidence type="ECO:0000259" key="8">
    <source>
        <dbReference type="Pfam" id="PF23138"/>
    </source>
</evidence>
<evidence type="ECO:0000256" key="1">
    <source>
        <dbReference type="ARBA" id="ARBA00004114"/>
    </source>
</evidence>